<comment type="caution">
    <text evidence="2">The sequence shown here is derived from an EMBL/GenBank/DDBJ whole genome shotgun (WGS) entry which is preliminary data.</text>
</comment>
<sequence length="78" mass="9431">MFQLRDISSVILIVIIIIMTNISQLGSITPFRLNQDCCYIWYWKWCSINWNHYFWNFYCLHCVQKITSQSQAKIVHRG</sequence>
<dbReference type="EMBL" id="CASHTH010002054">
    <property type="protein sequence ID" value="CAI8024127.1"/>
    <property type="molecule type" value="Genomic_DNA"/>
</dbReference>
<name>A0AA35S7V2_GEOBA</name>
<keyword evidence="1" id="KW-0812">Transmembrane</keyword>
<keyword evidence="1" id="KW-1133">Transmembrane helix</keyword>
<organism evidence="2 3">
    <name type="scientific">Geodia barretti</name>
    <name type="common">Barrett's horny sponge</name>
    <dbReference type="NCBI Taxonomy" id="519541"/>
    <lineage>
        <taxon>Eukaryota</taxon>
        <taxon>Metazoa</taxon>
        <taxon>Porifera</taxon>
        <taxon>Demospongiae</taxon>
        <taxon>Heteroscleromorpha</taxon>
        <taxon>Tetractinellida</taxon>
        <taxon>Astrophorina</taxon>
        <taxon>Geodiidae</taxon>
        <taxon>Geodia</taxon>
    </lineage>
</organism>
<keyword evidence="3" id="KW-1185">Reference proteome</keyword>
<evidence type="ECO:0000256" key="1">
    <source>
        <dbReference type="SAM" id="Phobius"/>
    </source>
</evidence>
<protein>
    <submittedName>
        <fullName evidence="2">Uncharacterized protein</fullName>
    </submittedName>
</protein>
<accession>A0AA35S7V2</accession>
<evidence type="ECO:0000313" key="2">
    <source>
        <dbReference type="EMBL" id="CAI8024127.1"/>
    </source>
</evidence>
<dbReference type="Proteomes" id="UP001174909">
    <property type="component" value="Unassembled WGS sequence"/>
</dbReference>
<gene>
    <name evidence="2" type="ORF">GBAR_LOCUS14040</name>
</gene>
<keyword evidence="1" id="KW-0472">Membrane</keyword>
<evidence type="ECO:0000313" key="3">
    <source>
        <dbReference type="Proteomes" id="UP001174909"/>
    </source>
</evidence>
<proteinExistence type="predicted"/>
<feature type="transmembrane region" description="Helical" evidence="1">
    <location>
        <begin position="7"/>
        <end position="28"/>
    </location>
</feature>
<reference evidence="2" key="1">
    <citation type="submission" date="2023-03" db="EMBL/GenBank/DDBJ databases">
        <authorList>
            <person name="Steffen K."/>
            <person name="Cardenas P."/>
        </authorList>
    </citation>
    <scope>NUCLEOTIDE SEQUENCE</scope>
</reference>
<dbReference type="AlphaFoldDB" id="A0AA35S7V2"/>